<dbReference type="OrthoDB" id="674545at2759"/>
<dbReference type="Gramene" id="EES11742">
    <property type="protein sequence ID" value="EES11742"/>
    <property type="gene ID" value="SORBI_3006G006200"/>
</dbReference>
<organism evidence="2 3">
    <name type="scientific">Sorghum bicolor</name>
    <name type="common">Sorghum</name>
    <name type="synonym">Sorghum vulgare</name>
    <dbReference type="NCBI Taxonomy" id="4558"/>
    <lineage>
        <taxon>Eukaryota</taxon>
        <taxon>Viridiplantae</taxon>
        <taxon>Streptophyta</taxon>
        <taxon>Embryophyta</taxon>
        <taxon>Tracheophyta</taxon>
        <taxon>Spermatophyta</taxon>
        <taxon>Magnoliopsida</taxon>
        <taxon>Liliopsida</taxon>
        <taxon>Poales</taxon>
        <taxon>Poaceae</taxon>
        <taxon>PACMAD clade</taxon>
        <taxon>Panicoideae</taxon>
        <taxon>Andropogonodae</taxon>
        <taxon>Andropogoneae</taxon>
        <taxon>Sorghinae</taxon>
        <taxon>Sorghum</taxon>
    </lineage>
</organism>
<sequence length="157" mass="16550">MCHHQELVLVAVALMAASILQAVSSTATNSANLTGDDAARTAYDVLEQNNLPRGLLPLGVKSYVLRPGGAFQVTLPGECSFAVTVAGKQFKFRFEGSVSGTIKSGSISRVSGVSIQVEFAWLGINQVSRAGDQLNIQLEKSTQSFPVSAFAQSARCS</sequence>
<name>A0A921QNB2_SORBI</name>
<dbReference type="Proteomes" id="UP000807115">
    <property type="component" value="Chromosome 6"/>
</dbReference>
<dbReference type="PANTHER" id="PTHR31676">
    <property type="entry name" value="T31J12.3 PROTEIN-RELATED"/>
    <property type="match status" value="1"/>
</dbReference>
<dbReference type="SUPFAM" id="SSF141562">
    <property type="entry name" value="At5g01610-like"/>
    <property type="match status" value="1"/>
</dbReference>
<evidence type="ECO:0000313" key="2">
    <source>
        <dbReference type="EMBL" id="KAG0524882.1"/>
    </source>
</evidence>
<evidence type="ECO:0000313" key="3">
    <source>
        <dbReference type="Proteomes" id="UP000807115"/>
    </source>
</evidence>
<dbReference type="Gene3D" id="2.30.240.10">
    <property type="entry name" value="At5g01610-like"/>
    <property type="match status" value="1"/>
</dbReference>
<dbReference type="InterPro" id="IPR036758">
    <property type="entry name" value="At5g01610-like"/>
</dbReference>
<comment type="caution">
    <text evidence="2">The sequence shown here is derived from an EMBL/GenBank/DDBJ whole genome shotgun (WGS) entry which is preliminary data.</text>
</comment>
<dbReference type="EMBL" id="CM027685">
    <property type="protein sequence ID" value="KAG0524882.1"/>
    <property type="molecule type" value="Genomic_DNA"/>
</dbReference>
<keyword evidence="1" id="KW-0732">Signal</keyword>
<dbReference type="KEGG" id="sbi:8065956"/>
<dbReference type="OMA" id="WIQVEFA"/>
<dbReference type="AlphaFoldDB" id="A0A921QNB2"/>
<dbReference type="InterPro" id="IPR007493">
    <property type="entry name" value="DUF538"/>
</dbReference>
<dbReference type="Pfam" id="PF04398">
    <property type="entry name" value="DUF538"/>
    <property type="match status" value="1"/>
</dbReference>
<feature type="signal peptide" evidence="1">
    <location>
        <begin position="1"/>
        <end position="25"/>
    </location>
</feature>
<reference evidence="2" key="2">
    <citation type="submission" date="2020-10" db="EMBL/GenBank/DDBJ databases">
        <authorList>
            <person name="Cooper E.A."/>
            <person name="Brenton Z.W."/>
            <person name="Flinn B.S."/>
            <person name="Jenkins J."/>
            <person name="Shu S."/>
            <person name="Flowers D."/>
            <person name="Luo F."/>
            <person name="Wang Y."/>
            <person name="Xia P."/>
            <person name="Barry K."/>
            <person name="Daum C."/>
            <person name="Lipzen A."/>
            <person name="Yoshinaga Y."/>
            <person name="Schmutz J."/>
            <person name="Saski C."/>
            <person name="Vermerris W."/>
            <person name="Kresovich S."/>
        </authorList>
    </citation>
    <scope>NUCLEOTIDE SEQUENCE</scope>
</reference>
<feature type="chain" id="PRO_5037954562" evidence="1">
    <location>
        <begin position="26"/>
        <end position="157"/>
    </location>
</feature>
<evidence type="ECO:0000256" key="1">
    <source>
        <dbReference type="SAM" id="SignalP"/>
    </source>
</evidence>
<proteinExistence type="predicted"/>
<gene>
    <name evidence="2" type="ORF">BDA96_06G006400</name>
</gene>
<dbReference type="PANTHER" id="PTHR31676:SF14">
    <property type="entry name" value="OS03G0393600 PROTEIN"/>
    <property type="match status" value="1"/>
</dbReference>
<accession>A0A921QNB2</accession>
<protein>
    <submittedName>
        <fullName evidence="2">Uncharacterized protein</fullName>
    </submittedName>
</protein>
<reference evidence="2" key="1">
    <citation type="journal article" date="2019" name="BMC Genomics">
        <title>A new reference genome for Sorghum bicolor reveals high levels of sequence similarity between sweet and grain genotypes: implications for the genetics of sugar metabolism.</title>
        <authorList>
            <person name="Cooper E.A."/>
            <person name="Brenton Z.W."/>
            <person name="Flinn B.S."/>
            <person name="Jenkins J."/>
            <person name="Shu S."/>
            <person name="Flowers D."/>
            <person name="Luo F."/>
            <person name="Wang Y."/>
            <person name="Xia P."/>
            <person name="Barry K."/>
            <person name="Daum C."/>
            <person name="Lipzen A."/>
            <person name="Yoshinaga Y."/>
            <person name="Schmutz J."/>
            <person name="Saski C."/>
            <person name="Vermerris W."/>
            <person name="Kresovich S."/>
        </authorList>
    </citation>
    <scope>NUCLEOTIDE SEQUENCE</scope>
</reference>